<dbReference type="Proteomes" id="UP000030428">
    <property type="component" value="Unassembled WGS sequence"/>
</dbReference>
<evidence type="ECO:0000313" key="2">
    <source>
        <dbReference type="Proteomes" id="UP000030428"/>
    </source>
</evidence>
<dbReference type="AlphaFoldDB" id="A0A4E0QSG0"/>
<protein>
    <submittedName>
        <fullName evidence="1">Uncharacterized protein</fullName>
    </submittedName>
</protein>
<evidence type="ECO:0000313" key="1">
    <source>
        <dbReference type="EMBL" id="TGO02215.1"/>
    </source>
</evidence>
<name>A0A4E0QSG0_9GAMM</name>
<accession>A0A4E0QSG0</accession>
<reference evidence="1 2" key="1">
    <citation type="journal article" date="2016" name="Front. Microbiol.">
        <title>Single-Cell (Meta-)Genomics of a Dimorphic Candidatus Thiomargarita nelsonii Reveals Genomic Plasticity.</title>
        <authorList>
            <person name="Flood B.E."/>
            <person name="Fliss P."/>
            <person name="Jones D.S."/>
            <person name="Dick G.J."/>
            <person name="Jain S."/>
            <person name="Kaster A.K."/>
            <person name="Winkel M."/>
            <person name="Mussmann M."/>
            <person name="Bailey J."/>
        </authorList>
    </citation>
    <scope>NUCLEOTIDE SEQUENCE [LARGE SCALE GENOMIC DNA]</scope>
    <source>
        <strain evidence="1">Hydrate Ridge</strain>
    </source>
</reference>
<gene>
    <name evidence="1" type="ORF">PN36_28525</name>
</gene>
<organism evidence="1 2">
    <name type="scientific">Candidatus Thiomargarita nelsonii</name>
    <dbReference type="NCBI Taxonomy" id="1003181"/>
    <lineage>
        <taxon>Bacteria</taxon>
        <taxon>Pseudomonadati</taxon>
        <taxon>Pseudomonadota</taxon>
        <taxon>Gammaproteobacteria</taxon>
        <taxon>Thiotrichales</taxon>
        <taxon>Thiotrichaceae</taxon>
        <taxon>Thiomargarita</taxon>
    </lineage>
</organism>
<comment type="caution">
    <text evidence="1">The sequence shown here is derived from an EMBL/GenBank/DDBJ whole genome shotgun (WGS) entry which is preliminary data.</text>
</comment>
<keyword evidence="2" id="KW-1185">Reference proteome</keyword>
<dbReference type="EMBL" id="JSZA02000186">
    <property type="protein sequence ID" value="TGO02215.1"/>
    <property type="molecule type" value="Genomic_DNA"/>
</dbReference>
<proteinExistence type="predicted"/>
<sequence>MYREIIKAKTEEYFIKIPKEYLDKEIEILILPFFTNREPQNNYLSQLLSGPTLSNDEIVSWQNQITKGYKNWTIEEF</sequence>